<protein>
    <recommendedName>
        <fullName evidence="1">Reverse transcriptase zinc-binding domain-containing protein</fullName>
    </recommendedName>
</protein>
<dbReference type="OrthoDB" id="649363at2759"/>
<dbReference type="InterPro" id="IPR026960">
    <property type="entry name" value="RVT-Znf"/>
</dbReference>
<dbReference type="EMBL" id="JAKOGI010000004">
    <property type="protein sequence ID" value="KAJ8452551.1"/>
    <property type="molecule type" value="Genomic_DNA"/>
</dbReference>
<evidence type="ECO:0000313" key="3">
    <source>
        <dbReference type="Proteomes" id="UP001153076"/>
    </source>
</evidence>
<comment type="caution">
    <text evidence="2">The sequence shown here is derived from an EMBL/GenBank/DDBJ whole genome shotgun (WGS) entry which is preliminary data.</text>
</comment>
<gene>
    <name evidence="2" type="ORF">Cgig2_000140</name>
</gene>
<dbReference type="Proteomes" id="UP001153076">
    <property type="component" value="Unassembled WGS sequence"/>
</dbReference>
<accession>A0A9Q1QT38</accession>
<organism evidence="2 3">
    <name type="scientific">Carnegiea gigantea</name>
    <dbReference type="NCBI Taxonomy" id="171969"/>
    <lineage>
        <taxon>Eukaryota</taxon>
        <taxon>Viridiplantae</taxon>
        <taxon>Streptophyta</taxon>
        <taxon>Embryophyta</taxon>
        <taxon>Tracheophyta</taxon>
        <taxon>Spermatophyta</taxon>
        <taxon>Magnoliopsida</taxon>
        <taxon>eudicotyledons</taxon>
        <taxon>Gunneridae</taxon>
        <taxon>Pentapetalae</taxon>
        <taxon>Caryophyllales</taxon>
        <taxon>Cactineae</taxon>
        <taxon>Cactaceae</taxon>
        <taxon>Cactoideae</taxon>
        <taxon>Echinocereeae</taxon>
        <taxon>Carnegiea</taxon>
    </lineage>
</organism>
<feature type="domain" description="Reverse transcriptase zinc-binding" evidence="1">
    <location>
        <begin position="200"/>
        <end position="251"/>
    </location>
</feature>
<reference evidence="2" key="1">
    <citation type="submission" date="2022-04" db="EMBL/GenBank/DDBJ databases">
        <title>Carnegiea gigantea Genome sequencing and assembly v2.</title>
        <authorList>
            <person name="Copetti D."/>
            <person name="Sanderson M.J."/>
            <person name="Burquez A."/>
            <person name="Wojciechowski M.F."/>
        </authorList>
    </citation>
    <scope>NUCLEOTIDE SEQUENCE</scope>
    <source>
        <strain evidence="2">SGP5-SGP5p</strain>
        <tissue evidence="2">Aerial part</tissue>
    </source>
</reference>
<proteinExistence type="predicted"/>
<evidence type="ECO:0000313" key="2">
    <source>
        <dbReference type="EMBL" id="KAJ8452551.1"/>
    </source>
</evidence>
<keyword evidence="3" id="KW-1185">Reference proteome</keyword>
<sequence length="260" mass="30145">MWITDPSCTNVISFAWTSIAKVNVVDNLLERLDACATKLQQWNQEAFGHLGREITQLEQKLKTQPDALTEEEIMWWQQARSNYLKYNDLNTRWFHSRANMRRARNHINHLVDEQGIKHTKIEDIEDIITDDPLRPGIVMGFLDPPCLCNPYRASMCLMATGQINMALSSRWIFLGALGLPYDREDLALGCRRIILCPAKRVKTIWSLCLPPRIKLFTWRICKGILPINSNLARRMPSWNMNCPICGHYEESDTQPYWSAP</sequence>
<evidence type="ECO:0000259" key="1">
    <source>
        <dbReference type="Pfam" id="PF13966"/>
    </source>
</evidence>
<dbReference type="Pfam" id="PF13966">
    <property type="entry name" value="zf-RVT"/>
    <property type="match status" value="1"/>
</dbReference>
<dbReference type="AlphaFoldDB" id="A0A9Q1QT38"/>
<name>A0A9Q1QT38_9CARY</name>